<proteinExistence type="predicted"/>
<feature type="region of interest" description="Disordered" evidence="1">
    <location>
        <begin position="40"/>
        <end position="63"/>
    </location>
</feature>
<dbReference type="Proteomes" id="UP001180489">
    <property type="component" value="Unassembled WGS sequence"/>
</dbReference>
<evidence type="ECO:0000313" key="3">
    <source>
        <dbReference type="Proteomes" id="UP001180489"/>
    </source>
</evidence>
<organism evidence="2 3">
    <name type="scientific">Streptomyces hintoniae</name>
    <dbReference type="NCBI Taxonomy" id="3075521"/>
    <lineage>
        <taxon>Bacteria</taxon>
        <taxon>Bacillati</taxon>
        <taxon>Actinomycetota</taxon>
        <taxon>Actinomycetes</taxon>
        <taxon>Kitasatosporales</taxon>
        <taxon>Streptomycetaceae</taxon>
        <taxon>Streptomyces</taxon>
    </lineage>
</organism>
<feature type="compositionally biased region" description="Low complexity" evidence="1">
    <location>
        <begin position="51"/>
        <end position="63"/>
    </location>
</feature>
<accession>A0ABU2UCT1</accession>
<name>A0ABU2UCT1_9ACTN</name>
<evidence type="ECO:0000256" key="1">
    <source>
        <dbReference type="SAM" id="MobiDB-lite"/>
    </source>
</evidence>
<sequence>MIVRPAATAEGETALAELDYQEMIVPVELDENLEAWMTEVPTQGCSGGGSTSVICSSSDISNS</sequence>
<evidence type="ECO:0000313" key="2">
    <source>
        <dbReference type="EMBL" id="MDT0471067.1"/>
    </source>
</evidence>
<comment type="caution">
    <text evidence="2">The sequence shown here is derived from an EMBL/GenBank/DDBJ whole genome shotgun (WGS) entry which is preliminary data.</text>
</comment>
<dbReference type="EMBL" id="JAVRFF010000002">
    <property type="protein sequence ID" value="MDT0471067.1"/>
    <property type="molecule type" value="Genomic_DNA"/>
</dbReference>
<reference evidence="2" key="1">
    <citation type="submission" date="2024-05" db="EMBL/GenBank/DDBJ databases">
        <title>30 novel species of actinomycetes from the DSMZ collection.</title>
        <authorList>
            <person name="Nouioui I."/>
        </authorList>
    </citation>
    <scope>NUCLEOTIDE SEQUENCE</scope>
    <source>
        <strain evidence="2">DSM 41014</strain>
    </source>
</reference>
<evidence type="ECO:0008006" key="4">
    <source>
        <dbReference type="Google" id="ProtNLM"/>
    </source>
</evidence>
<dbReference type="RefSeq" id="WP_311633980.1">
    <property type="nucleotide sequence ID" value="NZ_JAVRFF010000002.1"/>
</dbReference>
<gene>
    <name evidence="2" type="ORF">RM863_02800</name>
</gene>
<keyword evidence="3" id="KW-1185">Reference proteome</keyword>
<protein>
    <recommendedName>
        <fullName evidence="4">Thiocillin family RiPP</fullName>
    </recommendedName>
</protein>